<keyword evidence="4" id="KW-1185">Reference proteome</keyword>
<evidence type="ECO:0000313" key="3">
    <source>
        <dbReference type="EMBL" id="QEC57723.1"/>
    </source>
</evidence>
<dbReference type="EMBL" id="CP042433">
    <property type="protein sequence ID" value="QEC57723.1"/>
    <property type="molecule type" value="Genomic_DNA"/>
</dbReference>
<evidence type="ECO:0000256" key="2">
    <source>
        <dbReference type="SAM" id="SignalP"/>
    </source>
</evidence>
<feature type="chain" id="PRO_5022662563" evidence="2">
    <location>
        <begin position="20"/>
        <end position="170"/>
    </location>
</feature>
<organism evidence="3 4">
    <name type="scientific">Flavisolibacter ginsenosidimutans</name>
    <dbReference type="NCBI Taxonomy" id="661481"/>
    <lineage>
        <taxon>Bacteria</taxon>
        <taxon>Pseudomonadati</taxon>
        <taxon>Bacteroidota</taxon>
        <taxon>Chitinophagia</taxon>
        <taxon>Chitinophagales</taxon>
        <taxon>Chitinophagaceae</taxon>
        <taxon>Flavisolibacter</taxon>
    </lineage>
</organism>
<dbReference type="RefSeq" id="WP_146790344.1">
    <property type="nucleotide sequence ID" value="NZ_BAABIO010000003.1"/>
</dbReference>
<reference evidence="3 4" key="1">
    <citation type="journal article" date="2015" name="Int. J. Syst. Evol. Microbiol.">
        <title>Flavisolibacter ginsenosidimutans sp. nov., with ginsenoside-converting activity isolated from soil used for cultivating ginseng.</title>
        <authorList>
            <person name="Zhao Y."/>
            <person name="Liu Q."/>
            <person name="Kang M.S."/>
            <person name="Jin F."/>
            <person name="Yu H."/>
            <person name="Im W.T."/>
        </authorList>
    </citation>
    <scope>NUCLEOTIDE SEQUENCE [LARGE SCALE GENOMIC DNA]</scope>
    <source>
        <strain evidence="3 4">Gsoil 636</strain>
    </source>
</reference>
<proteinExistence type="predicted"/>
<accession>A0A5B8UME1</accession>
<dbReference type="AlphaFoldDB" id="A0A5B8UME1"/>
<dbReference type="OrthoDB" id="676564at2"/>
<feature type="compositionally biased region" description="Basic residues" evidence="1">
    <location>
        <begin position="159"/>
        <end position="170"/>
    </location>
</feature>
<feature type="signal peptide" evidence="2">
    <location>
        <begin position="1"/>
        <end position="19"/>
    </location>
</feature>
<name>A0A5B8UME1_9BACT</name>
<keyword evidence="2" id="KW-0732">Signal</keyword>
<gene>
    <name evidence="3" type="ORF">FSB75_18045</name>
</gene>
<evidence type="ECO:0000313" key="4">
    <source>
        <dbReference type="Proteomes" id="UP000321204"/>
    </source>
</evidence>
<protein>
    <submittedName>
        <fullName evidence="3">Uncharacterized protein</fullName>
    </submittedName>
</protein>
<feature type="region of interest" description="Disordered" evidence="1">
    <location>
        <begin position="144"/>
        <end position="170"/>
    </location>
</feature>
<sequence length="170" mass="18849">MRKTILLLGVFAFFQISHAQCDKKVAFKCSKIKQLKDGNVVRESPTDATVVFDNDKFLLTMTMQGETETVEGEINEISICQWKEYLKNGRTQYKALAKKENKNAEKSIIEIESDNGFTKITFGSDPDGGSKLQLDVAEYMIAEGASTNQAPDKPVEKSKKAKTKSKGGAK</sequence>
<evidence type="ECO:0000256" key="1">
    <source>
        <dbReference type="SAM" id="MobiDB-lite"/>
    </source>
</evidence>
<dbReference type="Proteomes" id="UP000321204">
    <property type="component" value="Chromosome"/>
</dbReference>
<dbReference type="KEGG" id="fgg:FSB75_18045"/>